<evidence type="ECO:0000313" key="6">
    <source>
        <dbReference type="Proteomes" id="UP000650511"/>
    </source>
</evidence>
<dbReference type="SUPFAM" id="SSF69593">
    <property type="entry name" value="Glycerol-3-phosphate (1)-acyltransferase"/>
    <property type="match status" value="1"/>
</dbReference>
<dbReference type="OrthoDB" id="9808424at2"/>
<dbReference type="GO" id="GO:0003841">
    <property type="term" value="F:1-acylglycerol-3-phosphate O-acyltransferase activity"/>
    <property type="evidence" value="ECO:0007669"/>
    <property type="project" value="TreeGrafter"/>
</dbReference>
<evidence type="ECO:0000259" key="4">
    <source>
        <dbReference type="SMART" id="SM00563"/>
    </source>
</evidence>
<keyword evidence="1" id="KW-0808">Transferase</keyword>
<dbReference type="RefSeq" id="WP_130648134.1">
    <property type="nucleotide sequence ID" value="NZ_BMHA01000001.1"/>
</dbReference>
<sequence>MGLGGALRDTARDWRWGRRPLPPGTVVDTVQAPQPREFPTAWSRTRPAKVARTGLQAGVLAPLLASQLRITVEDRERVLEAAASPVVLAPNHSSHLDAPLVLTALPQAVRRDTVTVAASDYFFDAWWRAAATALVFNAVPIDRRRSRRSELPSDLLAAGHHVLLFPEGTRSKDGWTGRFRHGAAHLAKTCDVPIVPVAIEGSWRAMPRGAAWPSSGRPVVRVRFGAPLRARDDEPAAALTRRLEASIATLLDEHRTDWWTAMRHRHEGTTPPSSGPPAADWRRRWELLEPDQRTTRRRVWPTPARSGARR</sequence>
<evidence type="ECO:0000256" key="1">
    <source>
        <dbReference type="ARBA" id="ARBA00022679"/>
    </source>
</evidence>
<dbReference type="PANTHER" id="PTHR10434:SF11">
    <property type="entry name" value="1-ACYL-SN-GLYCEROL-3-PHOSPHATE ACYLTRANSFERASE"/>
    <property type="match status" value="1"/>
</dbReference>
<evidence type="ECO:0000313" key="5">
    <source>
        <dbReference type="EMBL" id="GGI02554.1"/>
    </source>
</evidence>
<evidence type="ECO:0000256" key="2">
    <source>
        <dbReference type="ARBA" id="ARBA00023315"/>
    </source>
</evidence>
<dbReference type="Pfam" id="PF01553">
    <property type="entry name" value="Acyltransferase"/>
    <property type="match status" value="1"/>
</dbReference>
<dbReference type="EMBL" id="BMHA01000001">
    <property type="protein sequence ID" value="GGI02554.1"/>
    <property type="molecule type" value="Genomic_DNA"/>
</dbReference>
<evidence type="ECO:0000256" key="3">
    <source>
        <dbReference type="SAM" id="MobiDB-lite"/>
    </source>
</evidence>
<dbReference type="AlphaFoldDB" id="A0A8J3ESF5"/>
<keyword evidence="6" id="KW-1185">Reference proteome</keyword>
<feature type="compositionally biased region" description="Basic and acidic residues" evidence="3">
    <location>
        <begin position="280"/>
        <end position="294"/>
    </location>
</feature>
<feature type="domain" description="Phospholipid/glycerol acyltransferase" evidence="4">
    <location>
        <begin position="86"/>
        <end position="202"/>
    </location>
</feature>
<accession>A0A8J3ESF5</accession>
<organism evidence="5 6">
    <name type="scientific">Egicoccus halophilus</name>
    <dbReference type="NCBI Taxonomy" id="1670830"/>
    <lineage>
        <taxon>Bacteria</taxon>
        <taxon>Bacillati</taxon>
        <taxon>Actinomycetota</taxon>
        <taxon>Nitriliruptoria</taxon>
        <taxon>Egicoccales</taxon>
        <taxon>Egicoccaceae</taxon>
        <taxon>Egicoccus</taxon>
    </lineage>
</organism>
<dbReference type="PANTHER" id="PTHR10434">
    <property type="entry name" value="1-ACYL-SN-GLYCEROL-3-PHOSPHATE ACYLTRANSFERASE"/>
    <property type="match status" value="1"/>
</dbReference>
<comment type="caution">
    <text evidence="5">The sequence shown here is derived from an EMBL/GenBank/DDBJ whole genome shotgun (WGS) entry which is preliminary data.</text>
</comment>
<dbReference type="InterPro" id="IPR002123">
    <property type="entry name" value="Plipid/glycerol_acylTrfase"/>
</dbReference>
<keyword evidence="2" id="KW-0012">Acyltransferase</keyword>
<feature type="region of interest" description="Disordered" evidence="3">
    <location>
        <begin position="264"/>
        <end position="310"/>
    </location>
</feature>
<dbReference type="CDD" id="cd07989">
    <property type="entry name" value="LPLAT_AGPAT-like"/>
    <property type="match status" value="1"/>
</dbReference>
<reference evidence="5" key="2">
    <citation type="submission" date="2020-09" db="EMBL/GenBank/DDBJ databases">
        <authorList>
            <person name="Sun Q."/>
            <person name="Zhou Y."/>
        </authorList>
    </citation>
    <scope>NUCLEOTIDE SEQUENCE</scope>
    <source>
        <strain evidence="5">CGMCC 1.14988</strain>
    </source>
</reference>
<gene>
    <name evidence="5" type="ORF">GCM10011354_00750</name>
</gene>
<dbReference type="SMART" id="SM00563">
    <property type="entry name" value="PlsC"/>
    <property type="match status" value="1"/>
</dbReference>
<dbReference type="Proteomes" id="UP000650511">
    <property type="component" value="Unassembled WGS sequence"/>
</dbReference>
<dbReference type="GO" id="GO:0006654">
    <property type="term" value="P:phosphatidic acid biosynthetic process"/>
    <property type="evidence" value="ECO:0007669"/>
    <property type="project" value="TreeGrafter"/>
</dbReference>
<protein>
    <recommendedName>
        <fullName evidence="4">Phospholipid/glycerol acyltransferase domain-containing protein</fullName>
    </recommendedName>
</protein>
<name>A0A8J3ESF5_9ACTN</name>
<reference evidence="5" key="1">
    <citation type="journal article" date="2014" name="Int. J. Syst. Evol. Microbiol.">
        <title>Complete genome sequence of Corynebacterium casei LMG S-19264T (=DSM 44701T), isolated from a smear-ripened cheese.</title>
        <authorList>
            <consortium name="US DOE Joint Genome Institute (JGI-PGF)"/>
            <person name="Walter F."/>
            <person name="Albersmeier A."/>
            <person name="Kalinowski J."/>
            <person name="Ruckert C."/>
        </authorList>
    </citation>
    <scope>NUCLEOTIDE SEQUENCE</scope>
    <source>
        <strain evidence="5">CGMCC 1.14988</strain>
    </source>
</reference>
<proteinExistence type="predicted"/>